<evidence type="ECO:0000313" key="1">
    <source>
        <dbReference type="EMBL" id="ECC1608956.1"/>
    </source>
</evidence>
<reference evidence="1" key="1">
    <citation type="submission" date="2019-07" db="EMBL/GenBank/DDBJ databases">
        <authorList>
            <person name="Ashton P.M."/>
            <person name="Dallman T."/>
            <person name="Nair S."/>
            <person name="De Pinna E."/>
            <person name="Peters T."/>
            <person name="Grant K."/>
        </authorList>
    </citation>
    <scope>NUCLEOTIDE SEQUENCE</scope>
    <source>
        <strain evidence="1">646013</strain>
    </source>
</reference>
<name>A0A5Y1WLX2_SALER</name>
<dbReference type="AlphaFoldDB" id="A0A5Y1WLX2"/>
<comment type="caution">
    <text evidence="1">The sequence shown here is derived from an EMBL/GenBank/DDBJ whole genome shotgun (WGS) entry which is preliminary data.</text>
</comment>
<organism evidence="1">
    <name type="scientific">Salmonella enterica subsp. salamae</name>
    <dbReference type="NCBI Taxonomy" id="59202"/>
    <lineage>
        <taxon>Bacteria</taxon>
        <taxon>Pseudomonadati</taxon>
        <taxon>Pseudomonadota</taxon>
        <taxon>Gammaproteobacteria</taxon>
        <taxon>Enterobacterales</taxon>
        <taxon>Enterobacteriaceae</taxon>
        <taxon>Salmonella</taxon>
    </lineage>
</organism>
<proteinExistence type="predicted"/>
<evidence type="ECO:0008006" key="2">
    <source>
        <dbReference type="Google" id="ProtNLM"/>
    </source>
</evidence>
<sequence>MLSGKELGLAIAQAIDKKLALGTARTKAEIARHFEIKPPSIHDWIKKGSISKDKLPELWKYFSDVVGPEHWGLEYFPNQEAIKHPAPPNEESGKVYDAYQVVTEERRIVIDYLLSIGDTAPSWVDSDVRAYVSAMDEKARKWIQSNKSAYKSKAS</sequence>
<dbReference type="EMBL" id="AAIAJV010000045">
    <property type="protein sequence ID" value="ECC1608956.1"/>
    <property type="molecule type" value="Genomic_DNA"/>
</dbReference>
<accession>A0A5Y1WLX2</accession>
<protein>
    <recommendedName>
        <fullName evidence="2">Repressor</fullName>
    </recommendedName>
</protein>
<gene>
    <name evidence="1" type="ORF">FNI14_23910</name>
</gene>